<gene>
    <name evidence="1" type="ORF">ACFYXQ_35010</name>
</gene>
<sequence length="236" mass="24135">MVGCGALDIDPGLGTLSIGETILHTGDLVSLDGTTGEVHSGAVQLSQPAAEDEHLAGLLALARQRTSAQVFARITTPAQVTSALGAGADGIVAGVDSVLAASGRLQEVIDTIAENDLSVAAPALERAVAEEFALQAAMIGVPARHLLTAEPLDAYLRRGLIGVDPRVQIDIQAGQLIDMVAAAAERRPRCRIGARLTGPVPAPLAEALARRGFNVVAVNADEVRTTILALGRAAPA</sequence>
<comment type="caution">
    <text evidence="1">The sequence shown here is derived from an EMBL/GenBank/DDBJ whole genome shotgun (WGS) entry which is preliminary data.</text>
</comment>
<evidence type="ECO:0000313" key="1">
    <source>
        <dbReference type="EMBL" id="MFF3572988.1"/>
    </source>
</evidence>
<accession>A0ABW6S9L9</accession>
<evidence type="ECO:0000313" key="2">
    <source>
        <dbReference type="Proteomes" id="UP001601992"/>
    </source>
</evidence>
<reference evidence="1 2" key="1">
    <citation type="submission" date="2024-10" db="EMBL/GenBank/DDBJ databases">
        <title>The Natural Products Discovery Center: Release of the First 8490 Sequenced Strains for Exploring Actinobacteria Biosynthetic Diversity.</title>
        <authorList>
            <person name="Kalkreuter E."/>
            <person name="Kautsar S.A."/>
            <person name="Yang D."/>
            <person name="Bader C.D."/>
            <person name="Teijaro C.N."/>
            <person name="Fluegel L."/>
            <person name="Davis C.M."/>
            <person name="Simpson J.R."/>
            <person name="Lauterbach L."/>
            <person name="Steele A.D."/>
            <person name="Gui C."/>
            <person name="Meng S."/>
            <person name="Li G."/>
            <person name="Viehrig K."/>
            <person name="Ye F."/>
            <person name="Su P."/>
            <person name="Kiefer A.F."/>
            <person name="Nichols A."/>
            <person name="Cepeda A.J."/>
            <person name="Yan W."/>
            <person name="Fan B."/>
            <person name="Jiang Y."/>
            <person name="Adhikari A."/>
            <person name="Zheng C.-J."/>
            <person name="Schuster L."/>
            <person name="Cowan T.M."/>
            <person name="Smanski M.J."/>
            <person name="Chevrette M.G."/>
            <person name="De Carvalho L.P.S."/>
            <person name="Shen B."/>
        </authorList>
    </citation>
    <scope>NUCLEOTIDE SEQUENCE [LARGE SCALE GENOMIC DNA]</scope>
    <source>
        <strain evidence="1 2">NPDC002593</strain>
    </source>
</reference>
<dbReference type="Gene3D" id="3.50.30.10">
    <property type="entry name" value="Phosphohistidine domain"/>
    <property type="match status" value="1"/>
</dbReference>
<dbReference type="SUPFAM" id="SSF52009">
    <property type="entry name" value="Phosphohistidine domain"/>
    <property type="match status" value="1"/>
</dbReference>
<dbReference type="InterPro" id="IPR010121">
    <property type="entry name" value="Pyruvate_phosphate_dikinase"/>
</dbReference>
<name>A0ABW6S9L9_9NOCA</name>
<dbReference type="Proteomes" id="UP001601992">
    <property type="component" value="Unassembled WGS sequence"/>
</dbReference>
<dbReference type="EMBL" id="JBIAQY010000016">
    <property type="protein sequence ID" value="MFF3572988.1"/>
    <property type="molecule type" value="Genomic_DNA"/>
</dbReference>
<organism evidence="1 2">
    <name type="scientific">Nocardia jiangxiensis</name>
    <dbReference type="NCBI Taxonomy" id="282685"/>
    <lineage>
        <taxon>Bacteria</taxon>
        <taxon>Bacillati</taxon>
        <taxon>Actinomycetota</taxon>
        <taxon>Actinomycetes</taxon>
        <taxon>Mycobacteriales</taxon>
        <taxon>Nocardiaceae</taxon>
        <taxon>Nocardia</taxon>
    </lineage>
</organism>
<dbReference type="Gene3D" id="1.10.189.10">
    <property type="entry name" value="Pyruvate Phosphate Dikinase, domain 2"/>
    <property type="match status" value="1"/>
</dbReference>
<dbReference type="InterPro" id="IPR036637">
    <property type="entry name" value="Phosphohistidine_dom_sf"/>
</dbReference>
<dbReference type="RefSeq" id="WP_387406297.1">
    <property type="nucleotide sequence ID" value="NZ_JBIAQY010000016.1"/>
</dbReference>
<proteinExistence type="predicted"/>
<dbReference type="PANTHER" id="PTHR22931:SF9">
    <property type="entry name" value="PYRUVATE, PHOSPHATE DIKINASE 1, CHLOROPLASTIC"/>
    <property type="match status" value="1"/>
</dbReference>
<protein>
    <submittedName>
        <fullName evidence="1">Uncharacterized protein</fullName>
    </submittedName>
</protein>
<dbReference type="PANTHER" id="PTHR22931">
    <property type="entry name" value="PHOSPHOENOLPYRUVATE DIKINASE-RELATED"/>
    <property type="match status" value="1"/>
</dbReference>
<keyword evidence="2" id="KW-1185">Reference proteome</keyword>